<evidence type="ECO:0000313" key="4">
    <source>
        <dbReference type="EMBL" id="KFA90105.1"/>
    </source>
</evidence>
<sequence>MTEHFVFTRRQFLKSTAVAGGLTVIFNSLPSMAQRKTTASADGKGWMGPPGKARYRIEGLPKVTGQKIYARDFRAWDMKGWPTTERHVMVLRATSADRTLTAVDLSMLPPELRPMRTVTSVDLARDGLQMPSSTTPPDGRQKVFLAALNQVPAYLGQPVALLIIADYYTYREASRLLRFNPQVLQYGPRIPPSGAPPPAPYSPPTFLTFYNNAQGVQFSQVKDGYSNPYTPSVNPVDAEAAKTRALIQKEMESSGWRLFEGSYETQVIDPMFMEPEAGLAWLDRANKRMNLVLGTQSTNGDLSDAFSLFKTQTPNSPLDVRSVVLNSCYPGGGFGGRDVSLFPLMMLLAATYADGPVRIAYDRFEQFQGGIKQLGAKMTQAFAVDGQGRLQAISSQLSLLAGGQNNYSQWVAQLAGYCGGGGYKVPRVSIDALAQPSVGVVAGSMRGFGGPQAFFAVESMMDEIASALGRDPIELREQNALTQGDFTVTGAPLQEPMRLAEICQLARKHELWTGRQDEKAKRKAKGQLYGVGFALANQAYGTGADGVMAAVEIDAQGTLRLTTNCVDMGNGSATALALSTARYLGANAASANMGQVEFFDPLGFVNAAQQPTTSSSTAKAALPKKEAAVQRANTSQLERRNERPHLKESDSTQKSDSNPWDNPRYTKSYSMSSSACITAFQQVHALEQASRVLFTTGLFPAARKLWGLAPSNPLKAEETRWEDGFLVAPGLPKLALPAIAARLHADKGVAGAMVHALYQARWVQADFTLEGSTWTWPIDGLCTRPASATSWRWHERKNVVAPTAASGAYGRSLYSPSGALVAVEVDPSTGRVQVVEVHTFLDAGRLIQPELVVGQSEGAVAMGIGYALLEQLPLGVGGAGEGNWNLNRYQVALAKDLPLGRMKLHVLPPLPPPDDHPKGIAEAVLCPIPPAIANAVTDATQRRFRSLPITPARILESLRS</sequence>
<reference evidence="4 5" key="1">
    <citation type="submission" date="2014-07" db="EMBL/GenBank/DDBJ databases">
        <title>Draft Genome Sequence of Gephyronic Acid Producer, Cystobacter violaceus Strain Cb vi76.</title>
        <authorList>
            <person name="Stevens D.C."/>
            <person name="Young J."/>
            <person name="Carmichael R."/>
            <person name="Tan J."/>
            <person name="Taylor R.E."/>
        </authorList>
    </citation>
    <scope>NUCLEOTIDE SEQUENCE [LARGE SCALE GENOMIC DNA]</scope>
    <source>
        <strain evidence="4 5">Cb vi76</strain>
    </source>
</reference>
<dbReference type="Pfam" id="PF02738">
    <property type="entry name" value="MoCoBD_1"/>
    <property type="match status" value="1"/>
</dbReference>
<evidence type="ECO:0008006" key="6">
    <source>
        <dbReference type="Google" id="ProtNLM"/>
    </source>
</evidence>
<evidence type="ECO:0000259" key="2">
    <source>
        <dbReference type="Pfam" id="PF02738"/>
    </source>
</evidence>
<dbReference type="AlphaFoldDB" id="A0A084SNS0"/>
<dbReference type="PROSITE" id="PS51318">
    <property type="entry name" value="TAT"/>
    <property type="match status" value="1"/>
</dbReference>
<evidence type="ECO:0000313" key="5">
    <source>
        <dbReference type="Proteomes" id="UP000028547"/>
    </source>
</evidence>
<dbReference type="PANTHER" id="PTHR11908:SF123">
    <property type="entry name" value="ALDEHYDE OXIDOREDUCTASE MOLYBDENUM-BINDING SUBUNIT PAOC"/>
    <property type="match status" value="1"/>
</dbReference>
<comment type="caution">
    <text evidence="4">The sequence shown here is derived from an EMBL/GenBank/DDBJ whole genome shotgun (WGS) entry which is preliminary data.</text>
</comment>
<dbReference type="SUPFAM" id="SSF56003">
    <property type="entry name" value="Molybdenum cofactor-binding domain"/>
    <property type="match status" value="1"/>
</dbReference>
<dbReference type="Proteomes" id="UP000028547">
    <property type="component" value="Unassembled WGS sequence"/>
</dbReference>
<dbReference type="InterPro" id="IPR046867">
    <property type="entry name" value="AldOxase/xan_DH_MoCoBD2"/>
</dbReference>
<feature type="domain" description="Aldehyde oxidase/xanthine dehydrogenase second molybdopterin binding" evidence="3">
    <location>
        <begin position="509"/>
        <end position="588"/>
    </location>
</feature>
<accession>A0A084SNS0</accession>
<dbReference type="InterPro" id="IPR019546">
    <property type="entry name" value="TAT_signal_bac_arc"/>
</dbReference>
<dbReference type="InterPro" id="IPR016208">
    <property type="entry name" value="Ald_Oxase/xanthine_DH-like"/>
</dbReference>
<dbReference type="EMBL" id="JPMI01000222">
    <property type="protein sequence ID" value="KFA90105.1"/>
    <property type="molecule type" value="Genomic_DNA"/>
</dbReference>
<feature type="compositionally biased region" description="Polar residues" evidence="1">
    <location>
        <begin position="654"/>
        <end position="664"/>
    </location>
</feature>
<dbReference type="Pfam" id="PF20256">
    <property type="entry name" value="MoCoBD_2"/>
    <property type="match status" value="2"/>
</dbReference>
<dbReference type="GO" id="GO:0005506">
    <property type="term" value="F:iron ion binding"/>
    <property type="evidence" value="ECO:0007669"/>
    <property type="project" value="InterPro"/>
</dbReference>
<dbReference type="Gene3D" id="3.30.365.10">
    <property type="entry name" value="Aldehyde oxidase/xanthine dehydrogenase, molybdopterin binding domain"/>
    <property type="match status" value="4"/>
</dbReference>
<feature type="region of interest" description="Disordered" evidence="1">
    <location>
        <begin position="615"/>
        <end position="664"/>
    </location>
</feature>
<name>A0A084SNS0_9BACT</name>
<proteinExistence type="predicted"/>
<dbReference type="PANTHER" id="PTHR11908">
    <property type="entry name" value="XANTHINE DEHYDROGENASE"/>
    <property type="match status" value="1"/>
</dbReference>
<gene>
    <name evidence="4" type="ORF">Q664_30455</name>
</gene>
<evidence type="ECO:0000259" key="3">
    <source>
        <dbReference type="Pfam" id="PF20256"/>
    </source>
</evidence>
<feature type="domain" description="Aldehyde oxidase/xanthine dehydrogenase second molybdopterin binding" evidence="3">
    <location>
        <begin position="814"/>
        <end position="897"/>
    </location>
</feature>
<organism evidence="4 5">
    <name type="scientific">Archangium violaceum Cb vi76</name>
    <dbReference type="NCBI Taxonomy" id="1406225"/>
    <lineage>
        <taxon>Bacteria</taxon>
        <taxon>Pseudomonadati</taxon>
        <taxon>Myxococcota</taxon>
        <taxon>Myxococcia</taxon>
        <taxon>Myxococcales</taxon>
        <taxon>Cystobacterineae</taxon>
        <taxon>Archangiaceae</taxon>
        <taxon>Archangium</taxon>
    </lineage>
</organism>
<dbReference type="InterPro" id="IPR008274">
    <property type="entry name" value="AldOxase/xan_DH_MoCoBD1"/>
</dbReference>
<feature type="compositionally biased region" description="Basic and acidic residues" evidence="1">
    <location>
        <begin position="637"/>
        <end position="653"/>
    </location>
</feature>
<dbReference type="InterPro" id="IPR037165">
    <property type="entry name" value="AldOxase/xan_DH_Mopterin-bd_sf"/>
</dbReference>
<dbReference type="SUPFAM" id="SSF54665">
    <property type="entry name" value="CO dehydrogenase molybdoprotein N-domain-like"/>
    <property type="match status" value="1"/>
</dbReference>
<dbReference type="InterPro" id="IPR006311">
    <property type="entry name" value="TAT_signal"/>
</dbReference>
<protein>
    <recommendedName>
        <fullName evidence="6">Aldehyde oxidase</fullName>
    </recommendedName>
</protein>
<dbReference type="RefSeq" id="WP_043403377.1">
    <property type="nucleotide sequence ID" value="NZ_JPMI01000222.1"/>
</dbReference>
<feature type="domain" description="Aldehyde oxidase/xanthine dehydrogenase first molybdopterin binding" evidence="2">
    <location>
        <begin position="248"/>
        <end position="480"/>
    </location>
</feature>
<evidence type="ECO:0000256" key="1">
    <source>
        <dbReference type="SAM" id="MobiDB-lite"/>
    </source>
</evidence>
<dbReference type="InterPro" id="IPR036856">
    <property type="entry name" value="Ald_Oxase/Xan_DH_a/b_sf"/>
</dbReference>
<dbReference type="NCBIfam" id="TIGR01409">
    <property type="entry name" value="TAT_signal_seq"/>
    <property type="match status" value="1"/>
</dbReference>
<dbReference type="GO" id="GO:0016491">
    <property type="term" value="F:oxidoreductase activity"/>
    <property type="evidence" value="ECO:0007669"/>
    <property type="project" value="InterPro"/>
</dbReference>